<keyword evidence="1 7" id="KW-0245">EGF-like domain</keyword>
<evidence type="ECO:0000256" key="8">
    <source>
        <dbReference type="SAM" id="SignalP"/>
    </source>
</evidence>
<dbReference type="GeneTree" id="ENSGT00940000160015"/>
<keyword evidence="4" id="KW-0106">Calcium</keyword>
<dbReference type="OrthoDB" id="155976at2759"/>
<dbReference type="PANTHER" id="PTHR14949:SF56">
    <property type="entry name" value="EGF-LIKE-DOMAIN, MULTIPLE 7"/>
    <property type="match status" value="1"/>
</dbReference>
<proteinExistence type="predicted"/>
<reference evidence="11" key="2">
    <citation type="submission" date="2025-09" db="UniProtKB">
        <authorList>
            <consortium name="Ensembl"/>
        </authorList>
    </citation>
    <scope>IDENTIFICATION</scope>
</reference>
<dbReference type="InterPro" id="IPR011489">
    <property type="entry name" value="EMI_domain"/>
</dbReference>
<dbReference type="PROSITE" id="PS01187">
    <property type="entry name" value="EGF_CA"/>
    <property type="match status" value="1"/>
</dbReference>
<protein>
    <submittedName>
        <fullName evidence="11">EGF like domain multiple 7</fullName>
    </submittedName>
</protein>
<feature type="domain" description="EMI" evidence="10">
    <location>
        <begin position="28"/>
        <end position="106"/>
    </location>
</feature>
<name>A0A8C5MV41_9ANUR</name>
<evidence type="ECO:0000256" key="6">
    <source>
        <dbReference type="ARBA" id="ARBA00023157"/>
    </source>
</evidence>
<dbReference type="InterPro" id="IPR049883">
    <property type="entry name" value="NOTCH1_EGF-like"/>
</dbReference>
<dbReference type="InterPro" id="IPR018097">
    <property type="entry name" value="EGF_Ca-bd_CS"/>
</dbReference>
<feature type="chain" id="PRO_5033991782" evidence="8">
    <location>
        <begin position="22"/>
        <end position="281"/>
    </location>
</feature>
<reference evidence="11" key="1">
    <citation type="submission" date="2025-08" db="UniProtKB">
        <authorList>
            <consortium name="Ensembl"/>
        </authorList>
    </citation>
    <scope>IDENTIFICATION</scope>
</reference>
<accession>A0A8C5MV41</accession>
<dbReference type="SMART" id="SM00181">
    <property type="entry name" value="EGF"/>
    <property type="match status" value="2"/>
</dbReference>
<keyword evidence="12" id="KW-1185">Reference proteome</keyword>
<keyword evidence="3" id="KW-0677">Repeat</keyword>
<dbReference type="InterPro" id="IPR050969">
    <property type="entry name" value="Dev_Signal_Modulators"/>
</dbReference>
<dbReference type="CDD" id="cd00054">
    <property type="entry name" value="EGF_CA"/>
    <property type="match status" value="1"/>
</dbReference>
<dbReference type="Pfam" id="PF00008">
    <property type="entry name" value="EGF"/>
    <property type="match status" value="1"/>
</dbReference>
<dbReference type="GO" id="GO:0009986">
    <property type="term" value="C:cell surface"/>
    <property type="evidence" value="ECO:0007669"/>
    <property type="project" value="TreeGrafter"/>
</dbReference>
<dbReference type="SUPFAM" id="SSF57196">
    <property type="entry name" value="EGF/Laminin"/>
    <property type="match status" value="2"/>
</dbReference>
<dbReference type="PROSITE" id="PS00010">
    <property type="entry name" value="ASX_HYDROXYL"/>
    <property type="match status" value="1"/>
</dbReference>
<evidence type="ECO:0000256" key="7">
    <source>
        <dbReference type="PROSITE-ProRule" id="PRU00076"/>
    </source>
</evidence>
<dbReference type="InterPro" id="IPR000152">
    <property type="entry name" value="EGF-type_Asp/Asn_hydroxyl_site"/>
</dbReference>
<feature type="disulfide bond" evidence="7">
    <location>
        <begin position="126"/>
        <end position="135"/>
    </location>
</feature>
<dbReference type="PANTHER" id="PTHR14949">
    <property type="entry name" value="EGF-LIKE-DOMAIN, MULTIPLE 7, 8"/>
    <property type="match status" value="1"/>
</dbReference>
<dbReference type="Gene3D" id="2.10.25.10">
    <property type="entry name" value="Laminin"/>
    <property type="match status" value="2"/>
</dbReference>
<evidence type="ECO:0000259" key="9">
    <source>
        <dbReference type="PROSITE" id="PS50026"/>
    </source>
</evidence>
<dbReference type="InterPro" id="IPR001881">
    <property type="entry name" value="EGF-like_Ca-bd_dom"/>
</dbReference>
<dbReference type="FunFam" id="2.10.25.10:FF:000010">
    <property type="entry name" value="Pro-epidermal growth factor"/>
    <property type="match status" value="1"/>
</dbReference>
<keyword evidence="2 8" id="KW-0732">Signal</keyword>
<dbReference type="PROSITE" id="PS01186">
    <property type="entry name" value="EGF_2"/>
    <property type="match status" value="2"/>
</dbReference>
<organism evidence="11 12">
    <name type="scientific">Leptobrachium leishanense</name>
    <name type="common">Leishan spiny toad</name>
    <dbReference type="NCBI Taxonomy" id="445787"/>
    <lineage>
        <taxon>Eukaryota</taxon>
        <taxon>Metazoa</taxon>
        <taxon>Chordata</taxon>
        <taxon>Craniata</taxon>
        <taxon>Vertebrata</taxon>
        <taxon>Euteleostomi</taxon>
        <taxon>Amphibia</taxon>
        <taxon>Batrachia</taxon>
        <taxon>Anura</taxon>
        <taxon>Pelobatoidea</taxon>
        <taxon>Megophryidae</taxon>
        <taxon>Leptobrachium</taxon>
    </lineage>
</organism>
<evidence type="ECO:0000313" key="12">
    <source>
        <dbReference type="Proteomes" id="UP000694569"/>
    </source>
</evidence>
<evidence type="ECO:0000256" key="5">
    <source>
        <dbReference type="ARBA" id="ARBA00023054"/>
    </source>
</evidence>
<evidence type="ECO:0000256" key="3">
    <source>
        <dbReference type="ARBA" id="ARBA00022737"/>
    </source>
</evidence>
<dbReference type="Pfam" id="PF07546">
    <property type="entry name" value="EMI"/>
    <property type="match status" value="1"/>
</dbReference>
<dbReference type="GO" id="GO:0005509">
    <property type="term" value="F:calcium ion binding"/>
    <property type="evidence" value="ECO:0007669"/>
    <property type="project" value="InterPro"/>
</dbReference>
<dbReference type="PROSITE" id="PS50026">
    <property type="entry name" value="EGF_3"/>
    <property type="match status" value="2"/>
</dbReference>
<keyword evidence="5" id="KW-0175">Coiled coil</keyword>
<evidence type="ECO:0000256" key="1">
    <source>
        <dbReference type="ARBA" id="ARBA00022536"/>
    </source>
</evidence>
<dbReference type="GO" id="GO:0001570">
    <property type="term" value="P:vasculogenesis"/>
    <property type="evidence" value="ECO:0007669"/>
    <property type="project" value="Ensembl"/>
</dbReference>
<comment type="caution">
    <text evidence="7">Lacks conserved residue(s) required for the propagation of feature annotation.</text>
</comment>
<dbReference type="GO" id="GO:0005102">
    <property type="term" value="F:signaling receptor binding"/>
    <property type="evidence" value="ECO:0007669"/>
    <property type="project" value="TreeGrafter"/>
</dbReference>
<evidence type="ECO:0000256" key="2">
    <source>
        <dbReference type="ARBA" id="ARBA00022729"/>
    </source>
</evidence>
<dbReference type="AlphaFoldDB" id="A0A8C5MV41"/>
<dbReference type="InterPro" id="IPR000742">
    <property type="entry name" value="EGF"/>
</dbReference>
<feature type="domain" description="EGF-like" evidence="9">
    <location>
        <begin position="138"/>
        <end position="178"/>
    </location>
</feature>
<feature type="domain" description="EGF-like" evidence="9">
    <location>
        <begin position="105"/>
        <end position="136"/>
    </location>
</feature>
<dbReference type="Proteomes" id="UP000694569">
    <property type="component" value="Unplaced"/>
</dbReference>
<dbReference type="Pfam" id="PF07645">
    <property type="entry name" value="EGF_CA"/>
    <property type="match status" value="1"/>
</dbReference>
<feature type="signal peptide" evidence="8">
    <location>
        <begin position="1"/>
        <end position="21"/>
    </location>
</feature>
<gene>
    <name evidence="11" type="primary">EGFL7</name>
</gene>
<dbReference type="GO" id="GO:0005576">
    <property type="term" value="C:extracellular region"/>
    <property type="evidence" value="ECO:0007669"/>
    <property type="project" value="TreeGrafter"/>
</dbReference>
<keyword evidence="6 7" id="KW-1015">Disulfide bond</keyword>
<dbReference type="SMART" id="SM00179">
    <property type="entry name" value="EGF_CA"/>
    <property type="match status" value="2"/>
</dbReference>
<evidence type="ECO:0000259" key="10">
    <source>
        <dbReference type="PROSITE" id="PS51041"/>
    </source>
</evidence>
<sequence>MWGIRGLLLAGCVLVLHVASAEHFYRPGRGICSSSSQPGMVSVTQSFIQPVYKPLMVVCEGHRVCSTYRTTYKVSFRQVSKGTSLPLYACCSGWTRSESRTHRCHQASCPSPCQNGGTCSGFKCQCPAGWSGSFCQTDVDECKSGKSPCAQQCVNTAGSFRCRCLEGFVLSEDGKTCLEVKKPTPPTMVTRQPSNATAAPDTLREEMKELRNKIQLLEQKLQLVLAPFHSLTSLFSEGGADPAAFLTHSFQQLDRIDSLSEQISFLEERLETWAVTGGLLQ</sequence>
<feature type="disulfide bond" evidence="7">
    <location>
        <begin position="109"/>
        <end position="119"/>
    </location>
</feature>
<dbReference type="Ensembl" id="ENSLLET00000018088.1">
    <property type="protein sequence ID" value="ENSLLEP00000017425.1"/>
    <property type="gene ID" value="ENSLLEG00000011090.1"/>
</dbReference>
<dbReference type="PROSITE" id="PS00022">
    <property type="entry name" value="EGF_1"/>
    <property type="match status" value="1"/>
</dbReference>
<evidence type="ECO:0000313" key="11">
    <source>
        <dbReference type="Ensembl" id="ENSLLEP00000017425.1"/>
    </source>
</evidence>
<dbReference type="PROSITE" id="PS51041">
    <property type="entry name" value="EMI"/>
    <property type="match status" value="1"/>
</dbReference>
<evidence type="ECO:0000256" key="4">
    <source>
        <dbReference type="ARBA" id="ARBA00022837"/>
    </source>
</evidence>